<evidence type="ECO:0000313" key="3">
    <source>
        <dbReference type="Proteomes" id="UP000207598"/>
    </source>
</evidence>
<evidence type="ECO:0000256" key="1">
    <source>
        <dbReference type="SAM" id="MobiDB-lite"/>
    </source>
</evidence>
<dbReference type="EMBL" id="FXYF01000009">
    <property type="protein sequence ID" value="SMX45724.1"/>
    <property type="molecule type" value="Genomic_DNA"/>
</dbReference>
<dbReference type="RefSeq" id="WP_217900503.1">
    <property type="nucleotide sequence ID" value="NZ_FXYF01000009.1"/>
</dbReference>
<feature type="region of interest" description="Disordered" evidence="1">
    <location>
        <begin position="842"/>
        <end position="897"/>
    </location>
</feature>
<organism evidence="2 3">
    <name type="scientific">Maliponia aquimaris</name>
    <dbReference type="NCBI Taxonomy" id="1673631"/>
    <lineage>
        <taxon>Bacteria</taxon>
        <taxon>Pseudomonadati</taxon>
        <taxon>Pseudomonadota</taxon>
        <taxon>Alphaproteobacteria</taxon>
        <taxon>Rhodobacterales</taxon>
        <taxon>Paracoccaceae</taxon>
        <taxon>Maliponia</taxon>
    </lineage>
</organism>
<evidence type="ECO:0000313" key="2">
    <source>
        <dbReference type="EMBL" id="SMX45724.1"/>
    </source>
</evidence>
<gene>
    <name evidence="2" type="ORF">MAA8898_03232</name>
</gene>
<dbReference type="AlphaFoldDB" id="A0A238KSA1"/>
<accession>A0A238KSA1</accession>
<dbReference type="Pfam" id="PF04465">
    <property type="entry name" value="DUF499"/>
    <property type="match status" value="1"/>
</dbReference>
<reference evidence="2 3" key="1">
    <citation type="submission" date="2017-05" db="EMBL/GenBank/DDBJ databases">
        <authorList>
            <person name="Song R."/>
            <person name="Chenine A.L."/>
            <person name="Ruprecht R.M."/>
        </authorList>
    </citation>
    <scope>NUCLEOTIDE SEQUENCE [LARGE SCALE GENOMIC DNA]</scope>
    <source>
        <strain evidence="2 3">CECT 8898</strain>
    </source>
</reference>
<dbReference type="Proteomes" id="UP000207598">
    <property type="component" value="Unassembled WGS sequence"/>
</dbReference>
<proteinExistence type="predicted"/>
<protein>
    <recommendedName>
        <fullName evidence="4">Swt1-like HEPN domain-containing protein</fullName>
    </recommendedName>
</protein>
<sequence length="1045" mass="113679">MAQKERASRDVILRPRPAAKNWDVGMAQPNIFELCKPRDDVAKGSIAESDYAANLANVLNGRASRDYTDAPTFFTNTYPTEGLKELLVNVCGRLSGRGESVSAVFRLDTSFGGGKTHGLIALIHAAAGMKGVTNVAEFLDPSLVPNRSVRVAAFDGENADPANGRPMGEGVRAHTPWGEIAYQLAGKAGYEIVRRSDEQRIAPGADTIKELFGSDPVLVVLDELGEYLRRVQGMGGRDQLTAFLKALLTAVESTPNAAVVYTLAVRSDGKGIDAFADENEFLASAMSELESVSGRKATNLNPTRDDETAKVIRRRLFASIDDSRASEVINAYRELWATHRDSLSEEARRSTTIAEFAQTYPFHPDVLDTLTGKTATLGGFQRVRGMLRILAKTVATVWANRPADASAIHLHHIDLGSDVVRREFTTRLQQGAFVPAILNDISGPPEKPALAQELDAKHFKGLLPYGTYVARTIFVHTLAFNNDLRGLSADHLRYSVLSPAADLSFIDDAKTKFRSESAYLDDRPTAPLRFNAEANLTQVIGREEKNIDPGEARTQLADRIKTIFGGASLDLAPFPGGPWDVPDDASDGKPRLVLLSHDALEIGADLQEIPEIVARMFERKGADGNGLRSLRNNLLFVVADETKVNEMKRAIVRRLALQELKRPERVKELAEHQQAKVLELEKKSETEAAIAIQQCYRHILYPSRNALGGAGSVQLAHSVIDIQNASERPGSGQLQVVRQLQSQNKIRDASDSPDSPSYIRDRTPLKKGQMTTRDLRDEFRRDPSLSILLSDDVFRKAIRKGIEEGVYIYKRGDLLAGPGDPMPSINIDEETTIFTMDFAKDKGIWPRPAPQPAAQPAATGGDASTTSDPLPPIGGGSVGSESTGPGSGERPPGGSIAAGAKVFTAEGVLKEALRKVIEQARTAKLEKVDRVAIRLFEYGDAFKLIPIANSIAGTKRSVTLEGGYTTAQDSEMMFEFKGDAQDASTIKDYLEPQFRAAKVTDLKASILFDFDSGLALDGDAADKFIEKLTRFASAAAYVEATAEVK</sequence>
<dbReference type="InterPro" id="IPR007555">
    <property type="entry name" value="DUF499"/>
</dbReference>
<name>A0A238KSA1_9RHOB</name>
<evidence type="ECO:0008006" key="4">
    <source>
        <dbReference type="Google" id="ProtNLM"/>
    </source>
</evidence>
<feature type="compositionally biased region" description="Low complexity" evidence="1">
    <location>
        <begin position="879"/>
        <end position="895"/>
    </location>
</feature>
<keyword evidence="3" id="KW-1185">Reference proteome</keyword>
<feature type="region of interest" description="Disordered" evidence="1">
    <location>
        <begin position="742"/>
        <end position="774"/>
    </location>
</feature>